<feature type="region of interest" description="Disordered" evidence="3">
    <location>
        <begin position="142"/>
        <end position="166"/>
    </location>
</feature>
<accession>M8CTX4</accession>
<dbReference type="PANTHER" id="PTHR34680:SF8">
    <property type="entry name" value="WRC DOMAIN-CONTAINING PROTEIN"/>
    <property type="match status" value="1"/>
</dbReference>
<dbReference type="PROSITE" id="PS51667">
    <property type="entry name" value="WRC"/>
    <property type="match status" value="1"/>
</dbReference>
<proteinExistence type="predicted"/>
<dbReference type="InterPro" id="IPR014977">
    <property type="entry name" value="WRC_dom"/>
</dbReference>
<evidence type="ECO:0000313" key="4">
    <source>
        <dbReference type="EnsemblPlants" id="EMT31072"/>
    </source>
</evidence>
<keyword evidence="1" id="KW-0539">Nucleus</keyword>
<organism evidence="4">
    <name type="scientific">Aegilops tauschii</name>
    <name type="common">Tausch's goatgrass</name>
    <name type="synonym">Aegilops squarrosa</name>
    <dbReference type="NCBI Taxonomy" id="37682"/>
    <lineage>
        <taxon>Eukaryota</taxon>
        <taxon>Viridiplantae</taxon>
        <taxon>Streptophyta</taxon>
        <taxon>Embryophyta</taxon>
        <taxon>Tracheophyta</taxon>
        <taxon>Spermatophyta</taxon>
        <taxon>Magnoliopsida</taxon>
        <taxon>Liliopsida</taxon>
        <taxon>Poales</taxon>
        <taxon>Poaceae</taxon>
        <taxon>BOP clade</taxon>
        <taxon>Pooideae</taxon>
        <taxon>Triticodae</taxon>
        <taxon>Triticeae</taxon>
        <taxon>Triticinae</taxon>
        <taxon>Aegilops</taxon>
    </lineage>
</organism>
<reference evidence="4" key="1">
    <citation type="submission" date="2015-06" db="UniProtKB">
        <authorList>
            <consortium name="EnsemblPlants"/>
        </authorList>
    </citation>
    <scope>IDENTIFICATION</scope>
</reference>
<comment type="caution">
    <text evidence="2">Lacks conserved residue(s) required for the propagation of feature annotation.</text>
</comment>
<sequence>MGGPRHGFVGIAEMAAEVEHFMGKYFVSVPCRTSWLFQASILAASIKGEEQEEDMAGDMADEVFAKQRHKVAKMKRTVRENRGGEKNAWGLKKATEVQSDEDDFVAAGGGELWVCTKNDGKRRFCRRPVSQPDSFCVYHSDPKSALPPASSAASKPSISAKPRKRRRVDAGEGYLYYAGFGPSLSKRQRSSSNVLESLPAEQEEEALPEEHTAGPAQTVDADHQAASAHVDEPRCDEMAGIAGGDEESSDDALGCNDEPRVVGVNGNIKRKSPFKKSTLVIPVHACPIGLHEAYMRDSGRAWLDIEIMEDTNSAMDEESHALLKLTHDGICILAALARKEIAESKYHLRIVIKSARNQTESHKQVGLFQQVTIEVSVWDGGLFGGHNQSIGPKGCGKPGVLENEETPDTTVSNSINI</sequence>
<evidence type="ECO:0000256" key="3">
    <source>
        <dbReference type="SAM" id="MobiDB-lite"/>
    </source>
</evidence>
<evidence type="ECO:0000256" key="1">
    <source>
        <dbReference type="ARBA" id="ARBA00023242"/>
    </source>
</evidence>
<feature type="region of interest" description="Disordered" evidence="3">
    <location>
        <begin position="185"/>
        <end position="230"/>
    </location>
</feature>
<evidence type="ECO:0000256" key="2">
    <source>
        <dbReference type="PROSITE-ProRule" id="PRU01002"/>
    </source>
</evidence>
<name>M8CTX4_AEGTA</name>
<dbReference type="PANTHER" id="PTHR34680">
    <property type="entry name" value="EXPRESSED PROTEIN"/>
    <property type="match status" value="1"/>
</dbReference>
<feature type="region of interest" description="Disordered" evidence="3">
    <location>
        <begin position="389"/>
        <end position="417"/>
    </location>
</feature>
<protein>
    <submittedName>
        <fullName evidence="4">Uncharacterized protein</fullName>
    </submittedName>
</protein>
<feature type="compositionally biased region" description="Polar residues" evidence="3">
    <location>
        <begin position="408"/>
        <end position="417"/>
    </location>
</feature>
<dbReference type="EnsemblPlants" id="EMT31072">
    <property type="protein sequence ID" value="EMT31072"/>
    <property type="gene ID" value="F775_03552"/>
</dbReference>
<feature type="compositionally biased region" description="Low complexity" evidence="3">
    <location>
        <begin position="143"/>
        <end position="160"/>
    </location>
</feature>
<dbReference type="AlphaFoldDB" id="M8CTX4"/>
<feature type="region of interest" description="Disordered" evidence="3">
    <location>
        <begin position="238"/>
        <end position="257"/>
    </location>
</feature>